<sequence length="213" mass="24514">MNFLGHIFSRKGIEVDPKNTDAVKSWARPLSPSDIRSFLGLASYYRRFVKKCEKNFQELKDILTSTPVLNLPEGYDGLVVYCDVARIELGYVLMHNGKIIQVFSLKIWRHYLYGVHVDVFIGHKSLQYLFKKKDLHFHQHRWLELFKDIDMSVLYPPSKVNVVVDTLSQLFMNSVAHVEDGKNELVHNIHILVRLGIHLVDSSEGSVVVHNGS</sequence>
<organism evidence="8 9">
    <name type="scientific">Solanum verrucosum</name>
    <dbReference type="NCBI Taxonomy" id="315347"/>
    <lineage>
        <taxon>Eukaryota</taxon>
        <taxon>Viridiplantae</taxon>
        <taxon>Streptophyta</taxon>
        <taxon>Embryophyta</taxon>
        <taxon>Tracheophyta</taxon>
        <taxon>Spermatophyta</taxon>
        <taxon>Magnoliopsida</taxon>
        <taxon>eudicotyledons</taxon>
        <taxon>Gunneridae</taxon>
        <taxon>Pentapetalae</taxon>
        <taxon>asterids</taxon>
        <taxon>lamiids</taxon>
        <taxon>Solanales</taxon>
        <taxon>Solanaceae</taxon>
        <taxon>Solanoideae</taxon>
        <taxon>Solaneae</taxon>
        <taxon>Solanum</taxon>
    </lineage>
</organism>
<dbReference type="Pfam" id="PF17917">
    <property type="entry name" value="RT_RNaseH"/>
    <property type="match status" value="1"/>
</dbReference>
<dbReference type="SUPFAM" id="SSF56672">
    <property type="entry name" value="DNA/RNA polymerases"/>
    <property type="match status" value="1"/>
</dbReference>
<keyword evidence="2" id="KW-0548">Nucleotidyltransferase</keyword>
<keyword evidence="1" id="KW-0808">Transferase</keyword>
<evidence type="ECO:0000256" key="1">
    <source>
        <dbReference type="ARBA" id="ARBA00022679"/>
    </source>
</evidence>
<gene>
    <name evidence="8" type="ORF">MTR67_025748</name>
</gene>
<evidence type="ECO:0000256" key="6">
    <source>
        <dbReference type="ARBA" id="ARBA00022918"/>
    </source>
</evidence>
<dbReference type="GO" id="GO:0016787">
    <property type="term" value="F:hydrolase activity"/>
    <property type="evidence" value="ECO:0007669"/>
    <property type="project" value="UniProtKB-KW"/>
</dbReference>
<evidence type="ECO:0000256" key="4">
    <source>
        <dbReference type="ARBA" id="ARBA00022759"/>
    </source>
</evidence>
<feature type="domain" description="Reverse transcriptase RNase H-like" evidence="7">
    <location>
        <begin position="102"/>
        <end position="147"/>
    </location>
</feature>
<evidence type="ECO:0000259" key="7">
    <source>
        <dbReference type="Pfam" id="PF17917"/>
    </source>
</evidence>
<dbReference type="InterPro" id="IPR041373">
    <property type="entry name" value="RT_RNaseH"/>
</dbReference>
<evidence type="ECO:0000256" key="2">
    <source>
        <dbReference type="ARBA" id="ARBA00022695"/>
    </source>
</evidence>
<evidence type="ECO:0000256" key="5">
    <source>
        <dbReference type="ARBA" id="ARBA00022801"/>
    </source>
</evidence>
<keyword evidence="9" id="KW-1185">Reference proteome</keyword>
<dbReference type="PANTHER" id="PTHR37984">
    <property type="entry name" value="PROTEIN CBG26694"/>
    <property type="match status" value="1"/>
</dbReference>
<dbReference type="InterPro" id="IPR050951">
    <property type="entry name" value="Retrovirus_Pol_polyprotein"/>
</dbReference>
<evidence type="ECO:0000256" key="3">
    <source>
        <dbReference type="ARBA" id="ARBA00022722"/>
    </source>
</evidence>
<dbReference type="GO" id="GO:0004519">
    <property type="term" value="F:endonuclease activity"/>
    <property type="evidence" value="ECO:0007669"/>
    <property type="project" value="UniProtKB-KW"/>
</dbReference>
<keyword evidence="3" id="KW-0540">Nuclease</keyword>
<proteinExistence type="predicted"/>
<keyword evidence="4" id="KW-0255">Endonuclease</keyword>
<dbReference type="InterPro" id="IPR043502">
    <property type="entry name" value="DNA/RNA_pol_sf"/>
</dbReference>
<keyword evidence="6" id="KW-0695">RNA-directed DNA polymerase</keyword>
<keyword evidence="5" id="KW-0378">Hydrolase</keyword>
<dbReference type="AlphaFoldDB" id="A0AAF0TZH7"/>
<dbReference type="EMBL" id="CP133617">
    <property type="protein sequence ID" value="WMV32363.1"/>
    <property type="molecule type" value="Genomic_DNA"/>
</dbReference>
<evidence type="ECO:0000313" key="9">
    <source>
        <dbReference type="Proteomes" id="UP001234989"/>
    </source>
</evidence>
<dbReference type="InterPro" id="IPR043128">
    <property type="entry name" value="Rev_trsase/Diguanyl_cyclase"/>
</dbReference>
<name>A0AAF0TZH7_SOLVR</name>
<protein>
    <recommendedName>
        <fullName evidence="7">Reverse transcriptase RNase H-like domain-containing protein</fullName>
    </recommendedName>
</protein>
<dbReference type="Gene3D" id="3.30.70.270">
    <property type="match status" value="1"/>
</dbReference>
<evidence type="ECO:0000313" key="8">
    <source>
        <dbReference type="EMBL" id="WMV32363.1"/>
    </source>
</evidence>
<reference evidence="8" key="1">
    <citation type="submission" date="2023-08" db="EMBL/GenBank/DDBJ databases">
        <title>A de novo genome assembly of Solanum verrucosum Schlechtendal, a Mexican diploid species geographically isolated from the other diploid A-genome species in potato relatives.</title>
        <authorList>
            <person name="Hosaka K."/>
        </authorList>
    </citation>
    <scope>NUCLEOTIDE SEQUENCE</scope>
    <source>
        <tissue evidence="8">Young leaves</tissue>
    </source>
</reference>
<dbReference type="Proteomes" id="UP001234989">
    <property type="component" value="Chromosome 6"/>
</dbReference>
<dbReference type="GO" id="GO:0003964">
    <property type="term" value="F:RNA-directed DNA polymerase activity"/>
    <property type="evidence" value="ECO:0007669"/>
    <property type="project" value="UniProtKB-KW"/>
</dbReference>
<dbReference type="PANTHER" id="PTHR37984:SF5">
    <property type="entry name" value="PROTEIN NYNRIN-LIKE"/>
    <property type="match status" value="1"/>
</dbReference>
<accession>A0AAF0TZH7</accession>